<keyword evidence="3" id="KW-0812">Transmembrane</keyword>
<dbReference type="PANTHER" id="PTHR37813">
    <property type="entry name" value="FELS-2 PROPHAGE PROTEIN"/>
    <property type="match status" value="1"/>
</dbReference>
<evidence type="ECO:0000256" key="2">
    <source>
        <dbReference type="SAM" id="Coils"/>
    </source>
</evidence>
<keyword evidence="3" id="KW-0472">Membrane</keyword>
<sequence length="891" mass="93880">MARDLKLQVLLNAVDKATGPLKKITQGSDKTAQALKASRDQLRSLERQQKDLSSFRKLKSATRDNSEALARAQERMRNLRTELKNTAAPTQQFQQKFLKAQHEVERLNTTLGDQRRRLGQLRTSLKQGGVSTDDLSGSEKRLAGQIRQANTALDAQKRKMADVTAAQKKAAAAADRYQRGLGRANTMRSAGFTGLATGGAALVAGLRQLAPGVGWGEQMSTVQAVGRFSADDERFKALKQQSRDLGGSTAFSPGEVGSGQEFLLRAGMSAEAIQSSMRDVLNLALANNTELGRTADIASNIAGGFKIDVEAAGGMQRVADVLSGTASRANVDLEMLGETMKYLGAGSDLGLTLEEAGAMAGLLGNIGIQGSQAGTTMRAMMDRLTKPTKAASAVMDDLGLKVADAEGNMRPMPEILRDINKATEGMGNVQRKAALQELFGAEAGSGMAELVNQMSSGQLDKLIDNLSKSYGENAEMASVMADNIGGDLKNLRSAWEEVGISITDTNDGALRDLIQSITDITRAVGNWIKENPKLAGTIAKVAAVTAGLVAAGGAFTIMMASLLGPIVTVRLGLNMLGVKTGGLGGKIYSLTSKILPALGKGLLAISRGFLFMATSIGKAGLALLANPMTWIILGIVAAVAALAGAAYLIYKNWGAISEWFSQRWQDVKAAFDGGIAGISRLLLDWSPLGLLQRGITSALSALGIEVPDQFKSLGGTIIDGLIGGLFGKLGELKNSVVGIADSVTGWFKDKLDIHSPSRVFAALGGHTVDGLTLGLERQRDDPAKSVTDIASRVRAAGAGLALGAMALPAAAMPSISPSEPIRFDTRPPLAAGGGQQRVDQSITLGDIHITASPGMDERQLAQYVAQEVQRALAQAQRDQGARRRSSMYDQE</sequence>
<evidence type="ECO:0000256" key="3">
    <source>
        <dbReference type="SAM" id="Phobius"/>
    </source>
</evidence>
<feature type="transmembrane region" description="Helical" evidence="3">
    <location>
        <begin position="548"/>
        <end position="573"/>
    </location>
</feature>
<dbReference type="NCBIfam" id="TIGR01760">
    <property type="entry name" value="tape_meas_TP901"/>
    <property type="match status" value="1"/>
</dbReference>
<dbReference type="PANTHER" id="PTHR37813:SF1">
    <property type="entry name" value="FELS-2 PROPHAGE PROTEIN"/>
    <property type="match status" value="1"/>
</dbReference>
<name>A0A2R8CQS4_9GAMM</name>
<keyword evidence="3" id="KW-1133">Transmembrane helix</keyword>
<feature type="coiled-coil region" evidence="2">
    <location>
        <begin position="28"/>
        <end position="82"/>
    </location>
</feature>
<feature type="transmembrane region" description="Helical" evidence="3">
    <location>
        <begin position="594"/>
        <end position="616"/>
    </location>
</feature>
<keyword evidence="1" id="KW-1188">Viral release from host cell</keyword>
<dbReference type="RefSeq" id="WP_108844043.1">
    <property type="nucleotide sequence ID" value="NZ_ONZI01000005.1"/>
</dbReference>
<gene>
    <name evidence="5" type="primary">smc_4</name>
    <name evidence="5" type="ORF">KSP9073_03299</name>
</gene>
<organism evidence="5 6">
    <name type="scientific">Kushneria phyllosphaerae</name>
    <dbReference type="NCBI Taxonomy" id="2100822"/>
    <lineage>
        <taxon>Bacteria</taxon>
        <taxon>Pseudomonadati</taxon>
        <taxon>Pseudomonadota</taxon>
        <taxon>Gammaproteobacteria</taxon>
        <taxon>Oceanospirillales</taxon>
        <taxon>Halomonadaceae</taxon>
        <taxon>Kushneria</taxon>
    </lineage>
</organism>
<keyword evidence="6" id="KW-1185">Reference proteome</keyword>
<evidence type="ECO:0000313" key="5">
    <source>
        <dbReference type="EMBL" id="SPJ35241.1"/>
    </source>
</evidence>
<dbReference type="Proteomes" id="UP000244934">
    <property type="component" value="Unassembled WGS sequence"/>
</dbReference>
<dbReference type="AlphaFoldDB" id="A0A2R8CQS4"/>
<evidence type="ECO:0000259" key="4">
    <source>
        <dbReference type="Pfam" id="PF10145"/>
    </source>
</evidence>
<dbReference type="Pfam" id="PF10145">
    <property type="entry name" value="PhageMin_Tail"/>
    <property type="match status" value="1"/>
</dbReference>
<evidence type="ECO:0000256" key="1">
    <source>
        <dbReference type="ARBA" id="ARBA00022612"/>
    </source>
</evidence>
<protein>
    <submittedName>
        <fullName evidence="5">Chromosome partition protein Smc</fullName>
    </submittedName>
</protein>
<dbReference type="OrthoDB" id="8019720at2"/>
<dbReference type="InterPro" id="IPR010090">
    <property type="entry name" value="Phage_tape_meas"/>
</dbReference>
<feature type="domain" description="Phage tail tape measure protein" evidence="4">
    <location>
        <begin position="240"/>
        <end position="440"/>
    </location>
</feature>
<accession>A0A2R8CQS4</accession>
<reference evidence="6" key="1">
    <citation type="submission" date="2018-03" db="EMBL/GenBank/DDBJ databases">
        <authorList>
            <person name="Navarro De La Torre S."/>
        </authorList>
    </citation>
    <scope>NUCLEOTIDE SEQUENCE [LARGE SCALE GENOMIC DNA]</scope>
    <source>
        <strain evidence="6">EAod3</strain>
    </source>
</reference>
<keyword evidence="2" id="KW-0175">Coiled coil</keyword>
<feature type="transmembrane region" description="Helical" evidence="3">
    <location>
        <begin position="628"/>
        <end position="650"/>
    </location>
</feature>
<proteinExistence type="predicted"/>
<dbReference type="EMBL" id="ONZI01000005">
    <property type="protein sequence ID" value="SPJ35241.1"/>
    <property type="molecule type" value="Genomic_DNA"/>
</dbReference>
<evidence type="ECO:0000313" key="6">
    <source>
        <dbReference type="Proteomes" id="UP000244934"/>
    </source>
</evidence>